<comment type="caution">
    <text evidence="2">The sequence shown here is derived from an EMBL/GenBank/DDBJ whole genome shotgun (WGS) entry which is preliminary data.</text>
</comment>
<reference evidence="2 3" key="1">
    <citation type="submission" date="2019-03" db="EMBL/GenBank/DDBJ databases">
        <authorList>
            <person name="Jensen L."/>
            <person name="Storgaard J."/>
            <person name="Sulaj E."/>
            <person name="Schramm A."/>
            <person name="Marshall I.P.G."/>
        </authorList>
    </citation>
    <scope>NUCLEOTIDE SEQUENCE [LARGE SCALE GENOMIC DNA]</scope>
    <source>
        <strain evidence="2 3">2017H2G3</strain>
    </source>
</reference>
<dbReference type="AlphaFoldDB" id="A0A4R1AVD5"/>
<protein>
    <recommendedName>
        <fullName evidence="4">Replication protein</fullName>
    </recommendedName>
</protein>
<keyword evidence="3" id="KW-1185">Reference proteome</keyword>
<evidence type="ECO:0000256" key="1">
    <source>
        <dbReference type="SAM" id="MobiDB-lite"/>
    </source>
</evidence>
<sequence>MCGWVKLNRDVIEVDLWNEIVPFRLYLLLLTRATREDGRMVSGVPLKRGQYIRAYSKLVEDLGYREGRGEKQYSKSTIKRSVDKLVKKRLITVEETNVGTLFTLINCEEIQTKGFVDFFCPSFRGTTEEPSENEDDTKVEQNQEREKKEEKVVKEKDQPGEPQIEEKRDKTARTHAITERFLQLRNHGAFLSAKDMYAIEKVAMLDVPLENILNWMENIYSTYQKKSPNQRINSMAYYEAAIVTRLEKSKGKKKKPQRETLLDRIARLEMQGILQ</sequence>
<evidence type="ECO:0008006" key="4">
    <source>
        <dbReference type="Google" id="ProtNLM"/>
    </source>
</evidence>
<dbReference type="EMBL" id="SJTH01000041">
    <property type="protein sequence ID" value="TCJ02090.1"/>
    <property type="molecule type" value="Genomic_DNA"/>
</dbReference>
<dbReference type="OrthoDB" id="1821976at2"/>
<proteinExistence type="predicted"/>
<dbReference type="Proteomes" id="UP000293846">
    <property type="component" value="Unassembled WGS sequence"/>
</dbReference>
<name>A0A4R1AVD5_9BACI</name>
<dbReference type="RefSeq" id="WP_131238033.1">
    <property type="nucleotide sequence ID" value="NZ_SJTH01000041.1"/>
</dbReference>
<accession>A0A4R1AVD5</accession>
<gene>
    <name evidence="2" type="ORF">E0Y62_21045</name>
</gene>
<evidence type="ECO:0000313" key="3">
    <source>
        <dbReference type="Proteomes" id="UP000293846"/>
    </source>
</evidence>
<organism evidence="2 3">
    <name type="scientific">Cytobacillus praedii</name>
    <dbReference type="NCBI Taxonomy" id="1742358"/>
    <lineage>
        <taxon>Bacteria</taxon>
        <taxon>Bacillati</taxon>
        <taxon>Bacillota</taxon>
        <taxon>Bacilli</taxon>
        <taxon>Bacillales</taxon>
        <taxon>Bacillaceae</taxon>
        <taxon>Cytobacillus</taxon>
    </lineage>
</organism>
<feature type="compositionally biased region" description="Basic and acidic residues" evidence="1">
    <location>
        <begin position="136"/>
        <end position="172"/>
    </location>
</feature>
<evidence type="ECO:0000313" key="2">
    <source>
        <dbReference type="EMBL" id="TCJ02090.1"/>
    </source>
</evidence>
<dbReference type="STRING" id="1742358.GCA_001439605_01197"/>
<feature type="region of interest" description="Disordered" evidence="1">
    <location>
        <begin position="126"/>
        <end position="172"/>
    </location>
</feature>